<keyword evidence="2" id="KW-0804">Transcription</keyword>
<evidence type="ECO:0000256" key="2">
    <source>
        <dbReference type="ARBA" id="ARBA00023163"/>
    </source>
</evidence>
<dbReference type="PROSITE" id="PS50985">
    <property type="entry name" value="GRAS"/>
    <property type="match status" value="1"/>
</dbReference>
<dbReference type="PANTHER" id="PTHR31636">
    <property type="entry name" value="OSJNBA0084A10.13 PROTEIN-RELATED"/>
    <property type="match status" value="1"/>
</dbReference>
<protein>
    <submittedName>
        <fullName evidence="5">Scarecrow-like protein 14</fullName>
    </submittedName>
</protein>
<dbReference type="Pfam" id="PF03514">
    <property type="entry name" value="GRAS"/>
    <property type="match status" value="1"/>
</dbReference>
<dbReference type="EMBL" id="NCVQ01000003">
    <property type="protein sequence ID" value="PWZ41184.1"/>
    <property type="molecule type" value="Genomic_DNA"/>
</dbReference>
<gene>
    <name evidence="5" type="primary">SCL14_2</name>
    <name evidence="5" type="ORF">Zm00014a_005384</name>
</gene>
<reference evidence="5" key="1">
    <citation type="journal article" date="2018" name="Nat. Genet.">
        <title>Extensive intraspecific gene order and gene structural variations between Mo17 and other maize genomes.</title>
        <authorList>
            <person name="Sun S."/>
            <person name="Zhou Y."/>
            <person name="Chen J."/>
            <person name="Shi J."/>
            <person name="Zhao H."/>
            <person name="Zhao H."/>
            <person name="Song W."/>
            <person name="Zhang M."/>
            <person name="Cui Y."/>
            <person name="Dong X."/>
            <person name="Liu H."/>
            <person name="Ma X."/>
            <person name="Jiao Y."/>
            <person name="Wang B."/>
            <person name="Wei X."/>
            <person name="Stein J.C."/>
            <person name="Glaubitz J.C."/>
            <person name="Lu F."/>
            <person name="Yu G."/>
            <person name="Liang C."/>
            <person name="Fengler K."/>
            <person name="Li B."/>
            <person name="Rafalski A."/>
            <person name="Schnable P.S."/>
            <person name="Ware D.H."/>
            <person name="Buckler E.S."/>
            <person name="Lai J."/>
        </authorList>
    </citation>
    <scope>NUCLEOTIDE SEQUENCE [LARGE SCALE GENOMIC DNA]</scope>
    <source>
        <tissue evidence="5">Seedling</tissue>
    </source>
</reference>
<evidence type="ECO:0000313" key="5">
    <source>
        <dbReference type="EMBL" id="PWZ41184.1"/>
    </source>
</evidence>
<organism evidence="5">
    <name type="scientific">Zea mays</name>
    <name type="common">Maize</name>
    <dbReference type="NCBI Taxonomy" id="4577"/>
    <lineage>
        <taxon>Eukaryota</taxon>
        <taxon>Viridiplantae</taxon>
        <taxon>Streptophyta</taxon>
        <taxon>Embryophyta</taxon>
        <taxon>Tracheophyta</taxon>
        <taxon>Spermatophyta</taxon>
        <taxon>Magnoliopsida</taxon>
        <taxon>Liliopsida</taxon>
        <taxon>Poales</taxon>
        <taxon>Poaceae</taxon>
        <taxon>PACMAD clade</taxon>
        <taxon>Panicoideae</taxon>
        <taxon>Andropogonodae</taxon>
        <taxon>Andropogoneae</taxon>
        <taxon>Tripsacinae</taxon>
        <taxon>Zea</taxon>
    </lineage>
</organism>
<feature type="region of interest" description="SAW" evidence="3">
    <location>
        <begin position="512"/>
        <end position="587"/>
    </location>
</feature>
<feature type="region of interest" description="Leucine repeat II (LRII)" evidence="3">
    <location>
        <begin position="373"/>
        <end position="405"/>
    </location>
</feature>
<sequence length="594" mass="66679">MATSPAEQFFVKDVSSTQQGGGCHHHAVPSDEDMMLPYISRMLMEDDDDAADDNKLSHHPALLQVEEPFAQILSSPSLGAISNEDVLQGGGSDGRTPDYSSSSRSRCASAAGAFLELEDDVLPGDDSGFMVGRESSVLSKKRYASRDDGSLEEEVVTRRSKADKDTCAHDMLEDMMLSGHETYIRDMEKLRIAMANEKSRSNGKSFCNVVDIRSLLILCAHAVAANDGARARELLKQINQHASETGDATQRLAQCFARGLEARLLGTGSQLWQLLLADRLSTAEYLKAYNLYMAACGFNMAVIGFSTMTIMQAMAMAGRRSLHIVDYGMRFGFQWASLLRSLAGRAGGPPEVRITAVARSHHRPCPSEHIEEETGRRLSRCAHEFGVPFGFHVIRKKWELVCNEDLDRRPDEVLVVNDHFNFSTLMDESVFFDNPSPRDTVLLNVRKMRPDVFIQSILNNSNGCSYLSRFREALFYYTAMFDIFDATMPRESRSRVVLEQGLFGRSALNVVACEGIDLLERPERYRQWQARNQRAGLRQLPLQPTIVSILKEEVRSCHHRDFLICEDGKWLLQGWMGRILFAQSTWVAEDSYSE</sequence>
<name>A0A3L6G486_MAIZE</name>
<evidence type="ECO:0000256" key="3">
    <source>
        <dbReference type="PROSITE-ProRule" id="PRU01191"/>
    </source>
</evidence>
<feature type="region of interest" description="Disordered" evidence="4">
    <location>
        <begin position="83"/>
        <end position="103"/>
    </location>
</feature>
<comment type="caution">
    <text evidence="3">Lacks conserved residue(s) required for the propagation of feature annotation.</text>
</comment>
<feature type="short sequence motif" description="VHIID" evidence="3">
    <location>
        <begin position="322"/>
        <end position="326"/>
    </location>
</feature>
<evidence type="ECO:0000256" key="1">
    <source>
        <dbReference type="ARBA" id="ARBA00023015"/>
    </source>
</evidence>
<keyword evidence="1" id="KW-0805">Transcription regulation</keyword>
<accession>A0A3L6G486</accession>
<feature type="region of interest" description="Leucine repeat I (LRI)" evidence="3">
    <location>
        <begin position="210"/>
        <end position="270"/>
    </location>
</feature>
<evidence type="ECO:0000256" key="4">
    <source>
        <dbReference type="SAM" id="MobiDB-lite"/>
    </source>
</evidence>
<comment type="caution">
    <text evidence="5">The sequence shown here is derived from an EMBL/GenBank/DDBJ whole genome shotgun (WGS) entry which is preliminary data.</text>
</comment>
<dbReference type="InterPro" id="IPR005202">
    <property type="entry name" value="TF_GRAS"/>
</dbReference>
<dbReference type="Proteomes" id="UP000251960">
    <property type="component" value="Chromosome 2"/>
</dbReference>
<dbReference type="AlphaFoldDB" id="A0A3L6G486"/>
<comment type="similarity">
    <text evidence="3">Belongs to the GRAS family.</text>
</comment>
<proteinExistence type="inferred from homology"/>
<dbReference type="ExpressionAtlas" id="A0A3L6G486">
    <property type="expression patterns" value="baseline and differential"/>
</dbReference>